<keyword evidence="3 5" id="KW-1133">Transmembrane helix</keyword>
<proteinExistence type="predicted"/>
<feature type="transmembrane region" description="Helical" evidence="5">
    <location>
        <begin position="104"/>
        <end position="123"/>
    </location>
</feature>
<dbReference type="Proteomes" id="UP000072867">
    <property type="component" value="Unassembled WGS sequence"/>
</dbReference>
<protein>
    <recommendedName>
        <fullName evidence="6">O-antigen ligase-related domain-containing protein</fullName>
    </recommendedName>
</protein>
<feature type="transmembrane region" description="Helical" evidence="5">
    <location>
        <begin position="263"/>
        <end position="280"/>
    </location>
</feature>
<evidence type="ECO:0000256" key="3">
    <source>
        <dbReference type="ARBA" id="ARBA00022989"/>
    </source>
</evidence>
<evidence type="ECO:0000313" key="8">
    <source>
        <dbReference type="Proteomes" id="UP000072867"/>
    </source>
</evidence>
<comment type="caution">
    <text evidence="7">The sequence shown here is derived from an EMBL/GenBank/DDBJ whole genome shotgun (WGS) entry which is preliminary data.</text>
</comment>
<gene>
    <name evidence="7" type="ORF">NS319_16015</name>
</gene>
<evidence type="ECO:0000256" key="2">
    <source>
        <dbReference type="ARBA" id="ARBA00022692"/>
    </source>
</evidence>
<organism evidence="7 8">
    <name type="scientific">Sphingomonas sanguinis</name>
    <dbReference type="NCBI Taxonomy" id="33051"/>
    <lineage>
        <taxon>Bacteria</taxon>
        <taxon>Pseudomonadati</taxon>
        <taxon>Pseudomonadota</taxon>
        <taxon>Alphaproteobacteria</taxon>
        <taxon>Sphingomonadales</taxon>
        <taxon>Sphingomonadaceae</taxon>
        <taxon>Sphingomonas</taxon>
    </lineage>
</organism>
<dbReference type="PANTHER" id="PTHR37422">
    <property type="entry name" value="TEICHURONIC ACID BIOSYNTHESIS PROTEIN TUAE"/>
    <property type="match status" value="1"/>
</dbReference>
<evidence type="ECO:0000256" key="4">
    <source>
        <dbReference type="ARBA" id="ARBA00023136"/>
    </source>
</evidence>
<feature type="transmembrane region" description="Helical" evidence="5">
    <location>
        <begin position="75"/>
        <end position="92"/>
    </location>
</feature>
<dbReference type="Pfam" id="PF04932">
    <property type="entry name" value="Wzy_C"/>
    <property type="match status" value="1"/>
</dbReference>
<keyword evidence="2 5" id="KW-0812">Transmembrane</keyword>
<dbReference type="PATRIC" id="fig|33051.3.peg.705"/>
<sequence length="444" mass="47586">MERLGDGQFRTEWGSARTRAAAILLASLLTAEQMAFGANGPLLALLAAAGQMAVAMAVLILLAPPAAFWRAAAPVLILALATIGWVALHALPGHAIAPDLVAPGMVRAIGLLALLLASAWIGYRRGLMRIAIGWIVLIGLIQIAVGLILRGIDPGHVWGVDKGILVDRFTGTSLNANATGCLFGVIALLGLGRWLTLMRESGEDRDSGVVARIAAMLGLTMGTGACFITGSRTALLLLVIGLSFVAGRDPLLRRRLLRPKGLVLLAVVGFVLIMLALTIGDVTMDRMTMTSTDAVTRVEIWRHYAVLAARSWLWGYGPLSFDEVNLMSLRTAEQAQLLWYVHSAHDEVLSLLLEGGVPYLLLTIATMAAILLDIHRHRDAKRADPLLRAMMVATALVLACAMVDITLDVPAMAALTTVLIGLPWGRAMRRAVDTRYSPRYPGER</sequence>
<evidence type="ECO:0000259" key="6">
    <source>
        <dbReference type="Pfam" id="PF04932"/>
    </source>
</evidence>
<evidence type="ECO:0000256" key="1">
    <source>
        <dbReference type="ARBA" id="ARBA00004141"/>
    </source>
</evidence>
<feature type="transmembrane region" description="Helical" evidence="5">
    <location>
        <begin position="386"/>
        <end position="405"/>
    </location>
</feature>
<keyword evidence="4 5" id="KW-0472">Membrane</keyword>
<feature type="transmembrane region" description="Helical" evidence="5">
    <location>
        <begin position="209"/>
        <end position="228"/>
    </location>
</feature>
<feature type="transmembrane region" description="Helical" evidence="5">
    <location>
        <begin position="356"/>
        <end position="374"/>
    </location>
</feature>
<dbReference type="GO" id="GO:0016020">
    <property type="term" value="C:membrane"/>
    <property type="evidence" value="ECO:0007669"/>
    <property type="project" value="UniProtKB-SubCell"/>
</dbReference>
<dbReference type="PANTHER" id="PTHR37422:SF13">
    <property type="entry name" value="LIPOPOLYSACCHARIDE BIOSYNTHESIS PROTEIN PA4999-RELATED"/>
    <property type="match status" value="1"/>
</dbReference>
<feature type="transmembrane region" description="Helical" evidence="5">
    <location>
        <begin position="411"/>
        <end position="428"/>
    </location>
</feature>
<feature type="domain" description="O-antigen ligase-related" evidence="6">
    <location>
        <begin position="222"/>
        <end position="363"/>
    </location>
</feature>
<dbReference type="RefSeq" id="WP_058734497.1">
    <property type="nucleotide sequence ID" value="NZ_LDTD01000134.1"/>
</dbReference>
<feature type="transmembrane region" description="Helical" evidence="5">
    <location>
        <begin position="234"/>
        <end position="251"/>
    </location>
</feature>
<evidence type="ECO:0000256" key="5">
    <source>
        <dbReference type="SAM" id="Phobius"/>
    </source>
</evidence>
<feature type="transmembrane region" description="Helical" evidence="5">
    <location>
        <begin position="130"/>
        <end position="152"/>
    </location>
</feature>
<name>A0A147HT54_9SPHN</name>
<accession>A0A147HT54</accession>
<reference evidence="7 8" key="1">
    <citation type="journal article" date="2016" name="Front. Microbiol.">
        <title>Genomic Resource of Rice Seed Associated Bacteria.</title>
        <authorList>
            <person name="Midha S."/>
            <person name="Bansal K."/>
            <person name="Sharma S."/>
            <person name="Kumar N."/>
            <person name="Patil P.P."/>
            <person name="Chaudhry V."/>
            <person name="Patil P.B."/>
        </authorList>
    </citation>
    <scope>NUCLEOTIDE SEQUENCE [LARGE SCALE GENOMIC DNA]</scope>
    <source>
        <strain evidence="7 8">NS319</strain>
    </source>
</reference>
<feature type="transmembrane region" description="Helical" evidence="5">
    <location>
        <begin position="172"/>
        <end position="197"/>
    </location>
</feature>
<dbReference type="AlphaFoldDB" id="A0A147HT54"/>
<evidence type="ECO:0000313" key="7">
    <source>
        <dbReference type="EMBL" id="KTT67995.1"/>
    </source>
</evidence>
<dbReference type="STRING" id="33051.SB4_13560"/>
<dbReference type="InterPro" id="IPR051533">
    <property type="entry name" value="WaaL-like"/>
</dbReference>
<comment type="subcellular location">
    <subcellularLocation>
        <location evidence="1">Membrane</location>
        <topology evidence="1">Multi-pass membrane protein</topology>
    </subcellularLocation>
</comment>
<feature type="transmembrane region" description="Helical" evidence="5">
    <location>
        <begin position="42"/>
        <end position="63"/>
    </location>
</feature>
<dbReference type="InterPro" id="IPR007016">
    <property type="entry name" value="O-antigen_ligase-rel_domated"/>
</dbReference>
<dbReference type="EMBL" id="LDTD01000134">
    <property type="protein sequence ID" value="KTT67995.1"/>
    <property type="molecule type" value="Genomic_DNA"/>
</dbReference>